<proteinExistence type="predicted"/>
<reference evidence="2 3" key="1">
    <citation type="submission" date="2024-02" db="EMBL/GenBank/DDBJ databases">
        <authorList>
            <person name="Chen Y."/>
            <person name="Shah S."/>
            <person name="Dougan E. K."/>
            <person name="Thang M."/>
            <person name="Chan C."/>
        </authorList>
    </citation>
    <scope>NUCLEOTIDE SEQUENCE [LARGE SCALE GENOMIC DNA]</scope>
</reference>
<dbReference type="EMBL" id="CAXAMM010001137">
    <property type="protein sequence ID" value="CAK8990685.1"/>
    <property type="molecule type" value="Genomic_DNA"/>
</dbReference>
<feature type="non-terminal residue" evidence="2">
    <location>
        <position position="1"/>
    </location>
</feature>
<gene>
    <name evidence="1" type="ORF">SCF082_LOCUS2339</name>
    <name evidence="2" type="ORF">SCF082_LOCUS2676</name>
</gene>
<sequence length="69" mass="7550">DGSWKTAALKEYPPGLCKALCCIVEAGQTNGPQEEDAEIPAVFLETIRELTRDFNFLAERGPDFHAPTA</sequence>
<protein>
    <submittedName>
        <fullName evidence="2">Uncharacterized protein</fullName>
    </submittedName>
</protein>
<accession>A0ABP0HMX6</accession>
<name>A0ABP0HMX6_9DINO</name>
<dbReference type="EMBL" id="CAXAMM010001325">
    <property type="protein sequence ID" value="CAK8991485.1"/>
    <property type="molecule type" value="Genomic_DNA"/>
</dbReference>
<evidence type="ECO:0000313" key="1">
    <source>
        <dbReference type="EMBL" id="CAK8990685.1"/>
    </source>
</evidence>
<keyword evidence="3" id="KW-1185">Reference proteome</keyword>
<dbReference type="Proteomes" id="UP001642464">
    <property type="component" value="Unassembled WGS sequence"/>
</dbReference>
<evidence type="ECO:0000313" key="2">
    <source>
        <dbReference type="EMBL" id="CAK8991485.1"/>
    </source>
</evidence>
<evidence type="ECO:0000313" key="3">
    <source>
        <dbReference type="Proteomes" id="UP001642464"/>
    </source>
</evidence>
<organism evidence="2 3">
    <name type="scientific">Durusdinium trenchii</name>
    <dbReference type="NCBI Taxonomy" id="1381693"/>
    <lineage>
        <taxon>Eukaryota</taxon>
        <taxon>Sar</taxon>
        <taxon>Alveolata</taxon>
        <taxon>Dinophyceae</taxon>
        <taxon>Suessiales</taxon>
        <taxon>Symbiodiniaceae</taxon>
        <taxon>Durusdinium</taxon>
    </lineage>
</organism>
<comment type="caution">
    <text evidence="2">The sequence shown here is derived from an EMBL/GenBank/DDBJ whole genome shotgun (WGS) entry which is preliminary data.</text>
</comment>